<dbReference type="EMBL" id="CP111012">
    <property type="protein sequence ID" value="WAQ94652.1"/>
    <property type="molecule type" value="Genomic_DNA"/>
</dbReference>
<reference evidence="3" key="1">
    <citation type="submission" date="2022-11" db="EMBL/GenBank/DDBJ databases">
        <title>Centuries of genome instability and evolution in soft-shell clam transmissible cancer (bioRxiv).</title>
        <authorList>
            <person name="Hart S.F.M."/>
            <person name="Yonemitsu M.A."/>
            <person name="Giersch R.M."/>
            <person name="Beal B.F."/>
            <person name="Arriagada G."/>
            <person name="Davis B.W."/>
            <person name="Ostrander E.A."/>
            <person name="Goff S.P."/>
            <person name="Metzger M.J."/>
        </authorList>
    </citation>
    <scope>NUCLEOTIDE SEQUENCE</scope>
    <source>
        <strain evidence="3">MELC-2E11</strain>
        <tissue evidence="3">Siphon/mantle</tissue>
    </source>
</reference>
<dbReference type="SMART" id="SM00054">
    <property type="entry name" value="EFh"/>
    <property type="match status" value="1"/>
</dbReference>
<keyword evidence="1" id="KW-0106">Calcium</keyword>
<gene>
    <name evidence="3" type="ORF">MAR_007123</name>
</gene>
<dbReference type="SUPFAM" id="SSF47473">
    <property type="entry name" value="EF-hand"/>
    <property type="match status" value="1"/>
</dbReference>
<feature type="domain" description="EF-hand" evidence="2">
    <location>
        <begin position="40"/>
        <end position="75"/>
    </location>
</feature>
<dbReference type="InterPro" id="IPR018247">
    <property type="entry name" value="EF_Hand_1_Ca_BS"/>
</dbReference>
<accession>A0ABY7DD19</accession>
<dbReference type="Gene3D" id="1.10.238.10">
    <property type="entry name" value="EF-hand"/>
    <property type="match status" value="1"/>
</dbReference>
<dbReference type="InterPro" id="IPR011992">
    <property type="entry name" value="EF-hand-dom_pair"/>
</dbReference>
<sequence length="88" mass="9728">MAAEGPPPTYICRPLVSSTYPTPLLIVLLHRFTTDKSVFSRKQECEDFWSKADKNGDGQLTIQELDKALRSILPPGKGPSSKDVVLVQ</sequence>
<dbReference type="PROSITE" id="PS50222">
    <property type="entry name" value="EF_HAND_2"/>
    <property type="match status" value="1"/>
</dbReference>
<proteinExistence type="predicted"/>
<name>A0ABY7DD19_MYAAR</name>
<dbReference type="InterPro" id="IPR002048">
    <property type="entry name" value="EF_hand_dom"/>
</dbReference>
<dbReference type="Proteomes" id="UP001164746">
    <property type="component" value="Chromosome 1"/>
</dbReference>
<evidence type="ECO:0000313" key="3">
    <source>
        <dbReference type="EMBL" id="WAQ94652.1"/>
    </source>
</evidence>
<evidence type="ECO:0000259" key="2">
    <source>
        <dbReference type="PROSITE" id="PS50222"/>
    </source>
</evidence>
<dbReference type="Pfam" id="PF00036">
    <property type="entry name" value="EF-hand_1"/>
    <property type="match status" value="1"/>
</dbReference>
<keyword evidence="4" id="KW-1185">Reference proteome</keyword>
<organism evidence="3 4">
    <name type="scientific">Mya arenaria</name>
    <name type="common">Soft-shell clam</name>
    <dbReference type="NCBI Taxonomy" id="6604"/>
    <lineage>
        <taxon>Eukaryota</taxon>
        <taxon>Metazoa</taxon>
        <taxon>Spiralia</taxon>
        <taxon>Lophotrochozoa</taxon>
        <taxon>Mollusca</taxon>
        <taxon>Bivalvia</taxon>
        <taxon>Autobranchia</taxon>
        <taxon>Heteroconchia</taxon>
        <taxon>Euheterodonta</taxon>
        <taxon>Imparidentia</taxon>
        <taxon>Neoheterodontei</taxon>
        <taxon>Myida</taxon>
        <taxon>Myoidea</taxon>
        <taxon>Myidae</taxon>
        <taxon>Mya</taxon>
    </lineage>
</organism>
<evidence type="ECO:0000313" key="4">
    <source>
        <dbReference type="Proteomes" id="UP001164746"/>
    </source>
</evidence>
<evidence type="ECO:0000256" key="1">
    <source>
        <dbReference type="ARBA" id="ARBA00022837"/>
    </source>
</evidence>
<dbReference type="PROSITE" id="PS00018">
    <property type="entry name" value="EF_HAND_1"/>
    <property type="match status" value="1"/>
</dbReference>
<protein>
    <recommendedName>
        <fullName evidence="2">EF-hand domain-containing protein</fullName>
    </recommendedName>
</protein>